<comment type="cofactor">
    <cofactor evidence="1">
        <name>Mg(2+)</name>
        <dbReference type="ChEBI" id="CHEBI:18420"/>
    </cofactor>
</comment>
<dbReference type="GO" id="GO:0005634">
    <property type="term" value="C:nucleus"/>
    <property type="evidence" value="ECO:0007669"/>
    <property type="project" value="TreeGrafter"/>
</dbReference>
<evidence type="ECO:0000256" key="3">
    <source>
        <dbReference type="ARBA" id="ARBA00009196"/>
    </source>
</evidence>
<organism evidence="21 22">
    <name type="scientific">Mucor velutinosus</name>
    <dbReference type="NCBI Taxonomy" id="708070"/>
    <lineage>
        <taxon>Eukaryota</taxon>
        <taxon>Fungi</taxon>
        <taxon>Fungi incertae sedis</taxon>
        <taxon>Mucoromycota</taxon>
        <taxon>Mucoromycotina</taxon>
        <taxon>Mucoromycetes</taxon>
        <taxon>Mucorales</taxon>
        <taxon>Mucorineae</taxon>
        <taxon>Mucoraceae</taxon>
        <taxon>Mucor</taxon>
    </lineage>
</organism>
<feature type="region of interest" description="Disordered" evidence="19">
    <location>
        <begin position="311"/>
        <end position="494"/>
    </location>
</feature>
<proteinExistence type="inferred from homology"/>
<dbReference type="InterPro" id="IPR030484">
    <property type="entry name" value="Rio2"/>
</dbReference>
<dbReference type="InterPro" id="IPR036388">
    <property type="entry name" value="WH-like_DNA-bd_sf"/>
</dbReference>
<comment type="similarity">
    <text evidence="3">Belongs to the protein kinase superfamily. RIO-type Ser/Thr kinase family.</text>
</comment>
<dbReference type="PROSITE" id="PS01245">
    <property type="entry name" value="RIO1"/>
    <property type="match status" value="1"/>
</dbReference>
<feature type="compositionally biased region" description="Basic and acidic residues" evidence="19">
    <location>
        <begin position="405"/>
        <end position="426"/>
    </location>
</feature>
<dbReference type="GO" id="GO:0004674">
    <property type="term" value="F:protein serine/threonine kinase activity"/>
    <property type="evidence" value="ECO:0007669"/>
    <property type="project" value="UniProtKB-KW"/>
</dbReference>
<name>A0AAN7HQQ9_9FUNG</name>
<evidence type="ECO:0000256" key="9">
    <source>
        <dbReference type="ARBA" id="ARBA00022679"/>
    </source>
</evidence>
<keyword evidence="13" id="KW-0067">ATP-binding</keyword>
<keyword evidence="11" id="KW-0547">Nucleotide-binding</keyword>
<dbReference type="Pfam" id="PF09202">
    <property type="entry name" value="Rio2_N"/>
    <property type="match status" value="1"/>
</dbReference>
<feature type="domain" description="RIO kinase" evidence="20">
    <location>
        <begin position="65"/>
        <end position="288"/>
    </location>
</feature>
<evidence type="ECO:0000256" key="13">
    <source>
        <dbReference type="ARBA" id="ARBA00022840"/>
    </source>
</evidence>
<evidence type="ECO:0000313" key="21">
    <source>
        <dbReference type="EMBL" id="KAK4510500.1"/>
    </source>
</evidence>
<evidence type="ECO:0000256" key="5">
    <source>
        <dbReference type="ARBA" id="ARBA00022490"/>
    </source>
</evidence>
<dbReference type="FunFam" id="1.10.10.10:FF:000053">
    <property type="entry name" value="Serine/threonine-protein kinase RIO2"/>
    <property type="match status" value="1"/>
</dbReference>
<dbReference type="SUPFAM" id="SSF46785">
    <property type="entry name" value="Winged helix' DNA-binding domain"/>
    <property type="match status" value="1"/>
</dbReference>
<dbReference type="GO" id="GO:0030688">
    <property type="term" value="C:preribosome, small subunit precursor"/>
    <property type="evidence" value="ECO:0007669"/>
    <property type="project" value="TreeGrafter"/>
</dbReference>
<gene>
    <name evidence="21" type="ORF">ATC70_004931</name>
</gene>
<dbReference type="GO" id="GO:0046872">
    <property type="term" value="F:metal ion binding"/>
    <property type="evidence" value="ECO:0007669"/>
    <property type="project" value="UniProtKB-KW"/>
</dbReference>
<keyword evidence="12" id="KW-0418">Kinase</keyword>
<dbReference type="FunFam" id="3.30.200.20:FF:000052">
    <property type="entry name" value="Serine/threonine-protein kinase RIO2"/>
    <property type="match status" value="1"/>
</dbReference>
<keyword evidence="8" id="KW-0597">Phosphoprotein</keyword>
<dbReference type="EMBL" id="JASEJX010000033">
    <property type="protein sequence ID" value="KAK4510500.1"/>
    <property type="molecule type" value="Genomic_DNA"/>
</dbReference>
<dbReference type="PANTHER" id="PTHR45852:SF1">
    <property type="entry name" value="SERINE_THREONINE-PROTEIN KINASE RIO2"/>
    <property type="match status" value="1"/>
</dbReference>
<keyword evidence="22" id="KW-1185">Reference proteome</keyword>
<feature type="compositionally biased region" description="Basic and acidic residues" evidence="19">
    <location>
        <begin position="311"/>
        <end position="324"/>
    </location>
</feature>
<dbReference type="SUPFAM" id="SSF56112">
    <property type="entry name" value="Protein kinase-like (PK-like)"/>
    <property type="match status" value="1"/>
</dbReference>
<dbReference type="InterPro" id="IPR018935">
    <property type="entry name" value="RIO_kinase_CS"/>
</dbReference>
<protein>
    <recommendedName>
        <fullName evidence="17">Serine/threonine-protein kinase RIO2</fullName>
        <ecNumber evidence="4">2.7.11.1</ecNumber>
    </recommendedName>
    <alternativeName>
        <fullName evidence="18">Serine/threonine-protein kinase rio2</fullName>
    </alternativeName>
</protein>
<evidence type="ECO:0000256" key="4">
    <source>
        <dbReference type="ARBA" id="ARBA00012513"/>
    </source>
</evidence>
<keyword evidence="10" id="KW-0479">Metal-binding</keyword>
<dbReference type="GO" id="GO:0005829">
    <property type="term" value="C:cytosol"/>
    <property type="evidence" value="ECO:0007669"/>
    <property type="project" value="TreeGrafter"/>
</dbReference>
<dbReference type="EC" id="2.7.11.1" evidence="4"/>
<dbReference type="Gene3D" id="1.10.510.10">
    <property type="entry name" value="Transferase(Phosphotransferase) domain 1"/>
    <property type="match status" value="1"/>
</dbReference>
<evidence type="ECO:0000256" key="2">
    <source>
        <dbReference type="ARBA" id="ARBA00004496"/>
    </source>
</evidence>
<feature type="compositionally biased region" description="Polar residues" evidence="19">
    <location>
        <begin position="459"/>
        <end position="476"/>
    </location>
</feature>
<dbReference type="CDD" id="cd05144">
    <property type="entry name" value="RIO2_C"/>
    <property type="match status" value="1"/>
</dbReference>
<dbReference type="PANTHER" id="PTHR45852">
    <property type="entry name" value="SER/THR-PROTEIN KINASE RIO2"/>
    <property type="match status" value="1"/>
</dbReference>
<dbReference type="Gene3D" id="3.30.200.20">
    <property type="entry name" value="Phosphorylase Kinase, domain 1"/>
    <property type="match status" value="1"/>
</dbReference>
<dbReference type="InterPro" id="IPR036390">
    <property type="entry name" value="WH_DNA-bd_sf"/>
</dbReference>
<evidence type="ECO:0000256" key="1">
    <source>
        <dbReference type="ARBA" id="ARBA00001946"/>
    </source>
</evidence>
<dbReference type="GO" id="GO:0005524">
    <property type="term" value="F:ATP binding"/>
    <property type="evidence" value="ECO:0007669"/>
    <property type="project" value="UniProtKB-KW"/>
</dbReference>
<keyword evidence="7" id="KW-0723">Serine/threonine-protein kinase</keyword>
<comment type="subcellular location">
    <subcellularLocation>
        <location evidence="2">Cytoplasm</location>
    </subcellularLocation>
</comment>
<dbReference type="InterPro" id="IPR015285">
    <property type="entry name" value="RIO2_wHTH_N"/>
</dbReference>
<evidence type="ECO:0000313" key="22">
    <source>
        <dbReference type="Proteomes" id="UP001304243"/>
    </source>
</evidence>
<evidence type="ECO:0000256" key="6">
    <source>
        <dbReference type="ARBA" id="ARBA00022517"/>
    </source>
</evidence>
<comment type="caution">
    <text evidence="21">The sequence shown here is derived from an EMBL/GenBank/DDBJ whole genome shotgun (WGS) entry which is preliminary data.</text>
</comment>
<evidence type="ECO:0000256" key="11">
    <source>
        <dbReference type="ARBA" id="ARBA00022741"/>
    </source>
</evidence>
<feature type="compositionally biased region" description="Acidic residues" evidence="19">
    <location>
        <begin position="325"/>
        <end position="345"/>
    </location>
</feature>
<dbReference type="RefSeq" id="XP_064677166.1">
    <property type="nucleotide sequence ID" value="XM_064824230.1"/>
</dbReference>
<accession>A0AAN7HQQ9</accession>
<comment type="catalytic activity">
    <reaction evidence="15">
        <text>L-threonyl-[protein] + ATP = O-phospho-L-threonyl-[protein] + ADP + H(+)</text>
        <dbReference type="Rhea" id="RHEA:46608"/>
        <dbReference type="Rhea" id="RHEA-COMP:11060"/>
        <dbReference type="Rhea" id="RHEA-COMP:11605"/>
        <dbReference type="ChEBI" id="CHEBI:15378"/>
        <dbReference type="ChEBI" id="CHEBI:30013"/>
        <dbReference type="ChEBI" id="CHEBI:30616"/>
        <dbReference type="ChEBI" id="CHEBI:61977"/>
        <dbReference type="ChEBI" id="CHEBI:456216"/>
        <dbReference type="EC" id="2.7.11.1"/>
    </reaction>
</comment>
<evidence type="ECO:0000256" key="8">
    <source>
        <dbReference type="ARBA" id="ARBA00022553"/>
    </source>
</evidence>
<dbReference type="GeneID" id="89948617"/>
<dbReference type="Proteomes" id="UP001304243">
    <property type="component" value="Unassembled WGS sequence"/>
</dbReference>
<keyword evidence="9" id="KW-0808">Transferase</keyword>
<dbReference type="SMART" id="SM00090">
    <property type="entry name" value="RIO"/>
    <property type="match status" value="1"/>
</dbReference>
<dbReference type="InterPro" id="IPR000687">
    <property type="entry name" value="RIO_kinase"/>
</dbReference>
<evidence type="ECO:0000256" key="17">
    <source>
        <dbReference type="ARBA" id="ARBA00068353"/>
    </source>
</evidence>
<evidence type="ECO:0000259" key="20">
    <source>
        <dbReference type="SMART" id="SM00090"/>
    </source>
</evidence>
<evidence type="ECO:0000256" key="10">
    <source>
        <dbReference type="ARBA" id="ARBA00022723"/>
    </source>
</evidence>
<evidence type="ECO:0000256" key="7">
    <source>
        <dbReference type="ARBA" id="ARBA00022527"/>
    </source>
</evidence>
<dbReference type="InterPro" id="IPR018934">
    <property type="entry name" value="RIO_dom"/>
</dbReference>
<dbReference type="GO" id="GO:0030490">
    <property type="term" value="P:maturation of SSU-rRNA"/>
    <property type="evidence" value="ECO:0007669"/>
    <property type="project" value="TreeGrafter"/>
</dbReference>
<dbReference type="Gene3D" id="1.10.10.10">
    <property type="entry name" value="Winged helix-like DNA-binding domain superfamily/Winged helix DNA-binding domain"/>
    <property type="match status" value="1"/>
</dbReference>
<evidence type="ECO:0000256" key="15">
    <source>
        <dbReference type="ARBA" id="ARBA00047899"/>
    </source>
</evidence>
<sequence length="494" mass="56626">MKLDAKALRYMSSEDFRVLTAVEMGSKNHEVVPSSLIAQIAQLRHGGAHKLVGDLAKRKLIARVQNMSYDGYRLTYGGYDYLALKTFAKRGTVYSVGNQIGVGKESDIYLVADEDDNQHVLKLQRLGRMSFRTIKSKRDYLQKRKSASWMYMSRLAAMKEYAFMKVLYENGFPVPEPIDQSRHCVVMGLIDAFPLRQIEEIGNPGKLYSDLMSMIVKLAQYGLIHGDFNEFNILIKSDGSPVLIDFPQMVSTSHINAEYYFNRDVECIRVFFRRRFGYESALYPRFTHDVNREFSLDVQVAASGFSKKMQKELEDYQEEIKDMSSDEDEDDDDDDSDEEEEEEEQQLTRDDIPEMTEEEKMEEKLRNIRLGNTEPTTEEEGESEDEAEASQEDSDEEEQVDEETELARRSEKIEKLNNRDYKAHRDVKPKKNTKKSGTAAASAAAKEEAVKNKVARALKSQTNKQNIKNTRGNNLKNKGKRRDKADCKGGGIFD</sequence>
<evidence type="ECO:0000256" key="18">
    <source>
        <dbReference type="ARBA" id="ARBA00068837"/>
    </source>
</evidence>
<dbReference type="InterPro" id="IPR011009">
    <property type="entry name" value="Kinase-like_dom_sf"/>
</dbReference>
<reference evidence="21 22" key="1">
    <citation type="submission" date="2022-11" db="EMBL/GenBank/DDBJ databases">
        <title>Mucor velutinosus strain NIH1002 WGS.</title>
        <authorList>
            <person name="Subramanian P."/>
            <person name="Mullikin J.C."/>
            <person name="Segre J.A."/>
            <person name="Zelazny A.M."/>
        </authorList>
    </citation>
    <scope>NUCLEOTIDE SEQUENCE [LARGE SCALE GENOMIC DNA]</scope>
    <source>
        <strain evidence="21 22">NIH1002</strain>
    </source>
</reference>
<keyword evidence="14" id="KW-0460">Magnesium</keyword>
<keyword evidence="6" id="KW-0690">Ribosome biogenesis</keyword>
<evidence type="ECO:0000256" key="12">
    <source>
        <dbReference type="ARBA" id="ARBA00022777"/>
    </source>
</evidence>
<feature type="compositionally biased region" description="Acidic residues" evidence="19">
    <location>
        <begin position="376"/>
        <end position="404"/>
    </location>
</feature>
<dbReference type="FunFam" id="1.10.510.10:FF:000307">
    <property type="entry name" value="Serine/threonine-protein kinase RIO2"/>
    <property type="match status" value="1"/>
</dbReference>
<evidence type="ECO:0000256" key="16">
    <source>
        <dbReference type="ARBA" id="ARBA00048679"/>
    </source>
</evidence>
<dbReference type="Pfam" id="PF01163">
    <property type="entry name" value="RIO1"/>
    <property type="match status" value="1"/>
</dbReference>
<comment type="catalytic activity">
    <reaction evidence="16">
        <text>L-seryl-[protein] + ATP = O-phospho-L-seryl-[protein] + ADP + H(+)</text>
        <dbReference type="Rhea" id="RHEA:17989"/>
        <dbReference type="Rhea" id="RHEA-COMP:9863"/>
        <dbReference type="Rhea" id="RHEA-COMP:11604"/>
        <dbReference type="ChEBI" id="CHEBI:15378"/>
        <dbReference type="ChEBI" id="CHEBI:29999"/>
        <dbReference type="ChEBI" id="CHEBI:30616"/>
        <dbReference type="ChEBI" id="CHEBI:83421"/>
        <dbReference type="ChEBI" id="CHEBI:456216"/>
        <dbReference type="EC" id="2.7.11.1"/>
    </reaction>
</comment>
<evidence type="ECO:0000256" key="19">
    <source>
        <dbReference type="SAM" id="MobiDB-lite"/>
    </source>
</evidence>
<dbReference type="AlphaFoldDB" id="A0AAN7HQQ9"/>
<feature type="compositionally biased region" description="Low complexity" evidence="19">
    <location>
        <begin position="435"/>
        <end position="444"/>
    </location>
</feature>
<evidence type="ECO:0000256" key="14">
    <source>
        <dbReference type="ARBA" id="ARBA00022842"/>
    </source>
</evidence>
<keyword evidence="5" id="KW-0963">Cytoplasm</keyword>